<accession>A0ABU4F165</accession>
<evidence type="ECO:0000313" key="3">
    <source>
        <dbReference type="EMBL" id="MDV7214332.1"/>
    </source>
</evidence>
<proteinExistence type="inferred from homology"/>
<evidence type="ECO:0000256" key="2">
    <source>
        <dbReference type="RuleBase" id="RU000461"/>
    </source>
</evidence>
<dbReference type="InterPro" id="IPR036396">
    <property type="entry name" value="Cyt_P450_sf"/>
</dbReference>
<dbReference type="PANTHER" id="PTHR46696:SF1">
    <property type="entry name" value="CYTOCHROME P450 YJIB-RELATED"/>
    <property type="match status" value="1"/>
</dbReference>
<dbReference type="Pfam" id="PF00067">
    <property type="entry name" value="p450"/>
    <property type="match status" value="1"/>
</dbReference>
<name>A0ABU4F165_9ACTN</name>
<dbReference type="RefSeq" id="WP_317769461.1">
    <property type="nucleotide sequence ID" value="NZ_JAWMAJ010000001.1"/>
</dbReference>
<organism evidence="3 4">
    <name type="scientific">Streptomyces prunicolor</name>
    <dbReference type="NCBI Taxonomy" id="67348"/>
    <lineage>
        <taxon>Bacteria</taxon>
        <taxon>Bacillati</taxon>
        <taxon>Actinomycetota</taxon>
        <taxon>Actinomycetes</taxon>
        <taxon>Kitasatosporales</taxon>
        <taxon>Streptomycetaceae</taxon>
        <taxon>Streptomyces</taxon>
    </lineage>
</organism>
<protein>
    <submittedName>
        <fullName evidence="3">Cytochrome P450</fullName>
    </submittedName>
</protein>
<dbReference type="PANTHER" id="PTHR46696">
    <property type="entry name" value="P450, PUTATIVE (EUROFUNG)-RELATED"/>
    <property type="match status" value="1"/>
</dbReference>
<reference evidence="3 4" key="1">
    <citation type="submission" date="2023-10" db="EMBL/GenBank/DDBJ databases">
        <title>Characterization of rhizosphere-enriched actinobacteria from wheat plants lab-grown on chernevaya soil.</title>
        <authorList>
            <person name="Tikhonova E.N."/>
            <person name="Konopkin A."/>
            <person name="Kravchenko I.K."/>
        </authorList>
    </citation>
    <scope>NUCLEOTIDE SEQUENCE [LARGE SCALE GENOMIC DNA]</scope>
    <source>
        <strain evidence="3 4">RR29</strain>
    </source>
</reference>
<gene>
    <name evidence="3" type="ORF">R5A26_00035</name>
</gene>
<dbReference type="Proteomes" id="UP001187346">
    <property type="component" value="Unassembled WGS sequence"/>
</dbReference>
<dbReference type="PRINTS" id="PR00359">
    <property type="entry name" value="BP450"/>
</dbReference>
<keyword evidence="2" id="KW-0479">Metal-binding</keyword>
<sequence>MSTVTDANETADLPVYPGERSARCPFDPPADYAKWREAEGLRRAVWNGHTVWVVSRIEDIKAAMTDPRVSADIVGRLQGEERGEGAPPIFPRMDDPEHARLRRMLTKDFTVKKVQAMRPRIQEMVDDFLDQMIAKGQPADIVRDFALPVPSFVISLLLGVPYADHELFQQYTSVMMSLHRPQEERTAASRALFGYLRELVARKEAEPGDDLISRLLGEHVANGDIDRDTVAMNGHLLLNAGHETTANMIALSTLFLLRHPDDLARIRDTDDPKVVSGAVEELLRHLSIVHSLVARVAVEDVEIGGRLVKAGEGLVMNLPAGNRDPEFLAEPDEFDIGRDVRGHVAFGHGTHQCIGQILARAELEIALPTLLRRLPDLQLAVVFEELRFRGDMSIYGVHELPVTW</sequence>
<evidence type="ECO:0000256" key="1">
    <source>
        <dbReference type="ARBA" id="ARBA00010617"/>
    </source>
</evidence>
<keyword evidence="2" id="KW-0408">Iron</keyword>
<dbReference type="SUPFAM" id="SSF48264">
    <property type="entry name" value="Cytochrome P450"/>
    <property type="match status" value="1"/>
</dbReference>
<keyword evidence="2" id="KW-0503">Monooxygenase</keyword>
<dbReference type="PROSITE" id="PS00086">
    <property type="entry name" value="CYTOCHROME_P450"/>
    <property type="match status" value="1"/>
</dbReference>
<dbReference type="PRINTS" id="PR00385">
    <property type="entry name" value="P450"/>
</dbReference>
<keyword evidence="2" id="KW-0349">Heme</keyword>
<evidence type="ECO:0000313" key="4">
    <source>
        <dbReference type="Proteomes" id="UP001187346"/>
    </source>
</evidence>
<dbReference type="InterPro" id="IPR001128">
    <property type="entry name" value="Cyt_P450"/>
</dbReference>
<comment type="similarity">
    <text evidence="1 2">Belongs to the cytochrome P450 family.</text>
</comment>
<dbReference type="InterPro" id="IPR017972">
    <property type="entry name" value="Cyt_P450_CS"/>
</dbReference>
<comment type="caution">
    <text evidence="3">The sequence shown here is derived from an EMBL/GenBank/DDBJ whole genome shotgun (WGS) entry which is preliminary data.</text>
</comment>
<dbReference type="CDD" id="cd11030">
    <property type="entry name" value="CYP105-like"/>
    <property type="match status" value="1"/>
</dbReference>
<dbReference type="InterPro" id="IPR002397">
    <property type="entry name" value="Cyt_P450_B"/>
</dbReference>
<keyword evidence="2" id="KW-0560">Oxidoreductase</keyword>
<dbReference type="EMBL" id="JAWMAJ010000001">
    <property type="protein sequence ID" value="MDV7214332.1"/>
    <property type="molecule type" value="Genomic_DNA"/>
</dbReference>
<dbReference type="Gene3D" id="1.10.630.10">
    <property type="entry name" value="Cytochrome P450"/>
    <property type="match status" value="1"/>
</dbReference>
<keyword evidence="4" id="KW-1185">Reference proteome</keyword>